<keyword evidence="2" id="KW-1185">Reference proteome</keyword>
<dbReference type="AlphaFoldDB" id="A0A1W2TNM6"/>
<dbReference type="OMA" id="MHETLEC"/>
<name>A0A1W2TNM6_ROSNE</name>
<proteinExistence type="predicted"/>
<protein>
    <submittedName>
        <fullName evidence="1">Putative expressed protein</fullName>
    </submittedName>
</protein>
<dbReference type="OrthoDB" id="5098610at2759"/>
<accession>A0A1W2TNM6</accession>
<gene>
    <name evidence="1" type="ORF">SAMD00023353_4300010</name>
</gene>
<dbReference type="Proteomes" id="UP000054516">
    <property type="component" value="Unassembled WGS sequence"/>
</dbReference>
<reference evidence="1" key="1">
    <citation type="submission" date="2016-03" db="EMBL/GenBank/DDBJ databases">
        <title>Draft genome sequence of Rosellinia necatrix.</title>
        <authorList>
            <person name="Kanematsu S."/>
        </authorList>
    </citation>
    <scope>NUCLEOTIDE SEQUENCE [LARGE SCALE GENOMIC DNA]</scope>
    <source>
        <strain evidence="1">W97</strain>
    </source>
</reference>
<organism evidence="1">
    <name type="scientific">Rosellinia necatrix</name>
    <name type="common">White root-rot fungus</name>
    <dbReference type="NCBI Taxonomy" id="77044"/>
    <lineage>
        <taxon>Eukaryota</taxon>
        <taxon>Fungi</taxon>
        <taxon>Dikarya</taxon>
        <taxon>Ascomycota</taxon>
        <taxon>Pezizomycotina</taxon>
        <taxon>Sordariomycetes</taxon>
        <taxon>Xylariomycetidae</taxon>
        <taxon>Xylariales</taxon>
        <taxon>Xylariaceae</taxon>
        <taxon>Rosellinia</taxon>
    </lineage>
</organism>
<sequence length="256" mass="29746">MSAGDLTGFDASAESMARLSQHKQIPDPMAAYATAILAHKSGYVPERLEVILSKCQTDSEIDREIRDDFEIHRLSAHTYLNQYLDCLEQVHHQHSRYIYEIDESDDHVPPTDLAARTPDANDAGMTREQWRLKISRDSLARDLLAMHETLECLRRRAAPSPRRSALPVSAWSIPAALLGCILWQNSRRRESIGVLAAQIVYIAYYYRFNIWEWRKTKLIERRQGEVEALLRRLNKGEVDREDLHRMSLWRADHLRK</sequence>
<evidence type="ECO:0000313" key="1">
    <source>
        <dbReference type="EMBL" id="GAP89976.1"/>
    </source>
</evidence>
<evidence type="ECO:0000313" key="2">
    <source>
        <dbReference type="Proteomes" id="UP000054516"/>
    </source>
</evidence>
<dbReference type="EMBL" id="DF977488">
    <property type="protein sequence ID" value="GAP89976.1"/>
    <property type="molecule type" value="Genomic_DNA"/>
</dbReference>